<name>A0A2U7UB06_9VIRU</name>
<dbReference type="RefSeq" id="YP_009483851.1">
    <property type="nucleotide sequence ID" value="NC_037667.1"/>
</dbReference>
<gene>
    <name evidence="1" type="ORF">pqer_cds_1160</name>
</gene>
<protein>
    <submittedName>
        <fullName evidence="1">Uncharacterized protein</fullName>
    </submittedName>
</protein>
<dbReference type="EMBL" id="MG011689">
    <property type="protein sequence ID" value="AVK75582.1"/>
    <property type="molecule type" value="Genomic_DNA"/>
</dbReference>
<evidence type="ECO:0000313" key="1">
    <source>
        <dbReference type="EMBL" id="AVK75582.1"/>
    </source>
</evidence>
<dbReference type="GeneID" id="36844723"/>
<dbReference type="KEGG" id="vg:36844723"/>
<organism evidence="1">
    <name type="scientific">Pandoravirus quercus</name>
    <dbReference type="NCBI Taxonomy" id="2107709"/>
    <lineage>
        <taxon>Viruses</taxon>
        <taxon>Pandoravirus</taxon>
    </lineage>
</organism>
<dbReference type="Proteomes" id="UP000248852">
    <property type="component" value="Segment"/>
</dbReference>
<sequence>MDMAEPGRESTAHVLVGLPVELWAMIARHCADDRSALVALSGVCHTLQGIVIQLTTAKIERTRVLVDSMVDAWERLSTDADTAWAAGIDCERCVQPHNNNPRGGTPAPTLPHTNVGKCTHLMRRYVVTQLGYDCLLCDDCATDASQRLHECGLGQAAPAVVQRVDLDERHVWRTFHNFVPSHPVNDGHFAVPVGLAHCINEKAAACLAALTTLPPTHYFDDESTRLLPLPSARSWLPVSQVHMEHAHGTQYRGLFVCCDKTHPMWGVVAAACIGARGLVFNDWWIAYPHMGALMAAYRDQREGMHRADIISWVTGIALDQDYGETEIIR</sequence>
<accession>A0A2U7UB06</accession>
<reference evidence="1" key="1">
    <citation type="journal article" date="2018" name="Nat. Commun.">
        <title>Diversity and evolution of the emerging Pandoraviridae family.</title>
        <authorList>
            <person name="Legendre M."/>
            <person name="Fabre E."/>
            <person name="Poirot O."/>
            <person name="Jeudy S."/>
            <person name="Lartigue A."/>
            <person name="Alempic J.M."/>
            <person name="Beucher L."/>
            <person name="Philippe N."/>
            <person name="Bertaux L."/>
            <person name="Christo-Foroux E."/>
            <person name="Labadie K."/>
            <person name="Coute Y."/>
            <person name="Abergel C."/>
            <person name="Claverie J.M."/>
        </authorList>
    </citation>
    <scope>NUCLEOTIDE SEQUENCE [LARGE SCALE GENOMIC DNA]</scope>
    <source>
        <strain evidence="1">Quercus</strain>
    </source>
</reference>
<proteinExistence type="predicted"/>